<dbReference type="Proteomes" id="UP001156882">
    <property type="component" value="Unassembled WGS sequence"/>
</dbReference>
<protein>
    <submittedName>
        <fullName evidence="2">Uncharacterized protein</fullName>
    </submittedName>
</protein>
<name>A0ABQ6CH40_9HYPH</name>
<organism evidence="2 3">
    <name type="scientific">Labrys miyagiensis</name>
    <dbReference type="NCBI Taxonomy" id="346912"/>
    <lineage>
        <taxon>Bacteria</taxon>
        <taxon>Pseudomonadati</taxon>
        <taxon>Pseudomonadota</taxon>
        <taxon>Alphaproteobacteria</taxon>
        <taxon>Hyphomicrobiales</taxon>
        <taxon>Xanthobacteraceae</taxon>
        <taxon>Labrys</taxon>
    </lineage>
</organism>
<evidence type="ECO:0000313" key="3">
    <source>
        <dbReference type="Proteomes" id="UP001156882"/>
    </source>
</evidence>
<accession>A0ABQ6CH40</accession>
<dbReference type="EMBL" id="BSPC01000009">
    <property type="protein sequence ID" value="GLS18175.1"/>
    <property type="molecule type" value="Genomic_DNA"/>
</dbReference>
<feature type="region of interest" description="Disordered" evidence="1">
    <location>
        <begin position="1"/>
        <end position="24"/>
    </location>
</feature>
<proteinExistence type="predicted"/>
<keyword evidence="3" id="KW-1185">Reference proteome</keyword>
<evidence type="ECO:0000256" key="1">
    <source>
        <dbReference type="SAM" id="MobiDB-lite"/>
    </source>
</evidence>
<feature type="compositionally biased region" description="Basic and acidic residues" evidence="1">
    <location>
        <begin position="1"/>
        <end position="12"/>
    </location>
</feature>
<comment type="caution">
    <text evidence="2">The sequence shown here is derived from an EMBL/GenBank/DDBJ whole genome shotgun (WGS) entry which is preliminary data.</text>
</comment>
<reference evidence="3" key="1">
    <citation type="journal article" date="2019" name="Int. J. Syst. Evol. Microbiol.">
        <title>The Global Catalogue of Microorganisms (GCM) 10K type strain sequencing project: providing services to taxonomists for standard genome sequencing and annotation.</title>
        <authorList>
            <consortium name="The Broad Institute Genomics Platform"/>
            <consortium name="The Broad Institute Genome Sequencing Center for Infectious Disease"/>
            <person name="Wu L."/>
            <person name="Ma J."/>
        </authorList>
    </citation>
    <scope>NUCLEOTIDE SEQUENCE [LARGE SCALE GENOMIC DNA]</scope>
    <source>
        <strain evidence="3">NBRC 101365</strain>
    </source>
</reference>
<gene>
    <name evidence="2" type="ORF">GCM10007874_11910</name>
</gene>
<sequence length="81" mass="8995">MEPDASRTDFRGRSMRQSNGWQGRDTLLAAHGKQRGDPMRGAKAITTAIEANQPPLHFVIGGDTFDLIRKKVANMQQDLDT</sequence>
<evidence type="ECO:0000313" key="2">
    <source>
        <dbReference type="EMBL" id="GLS18175.1"/>
    </source>
</evidence>